<protein>
    <submittedName>
        <fullName evidence="3">Uncharacterized protein</fullName>
    </submittedName>
</protein>
<dbReference type="EMBL" id="NMUH01001398">
    <property type="protein sequence ID" value="MQL91994.1"/>
    <property type="molecule type" value="Genomic_DNA"/>
</dbReference>
<feature type="compositionally biased region" description="Gly residues" evidence="2">
    <location>
        <begin position="70"/>
        <end position="79"/>
    </location>
</feature>
<feature type="coiled-coil region" evidence="1">
    <location>
        <begin position="188"/>
        <end position="215"/>
    </location>
</feature>
<name>A0A843VF10_COLES</name>
<comment type="caution">
    <text evidence="3">The sequence shown here is derived from an EMBL/GenBank/DDBJ whole genome shotgun (WGS) entry which is preliminary data.</text>
</comment>
<feature type="region of interest" description="Disordered" evidence="2">
    <location>
        <begin position="42"/>
        <end position="137"/>
    </location>
</feature>
<gene>
    <name evidence="3" type="ORF">Taro_024613</name>
</gene>
<organism evidence="3 4">
    <name type="scientific">Colocasia esculenta</name>
    <name type="common">Wild taro</name>
    <name type="synonym">Arum esculentum</name>
    <dbReference type="NCBI Taxonomy" id="4460"/>
    <lineage>
        <taxon>Eukaryota</taxon>
        <taxon>Viridiplantae</taxon>
        <taxon>Streptophyta</taxon>
        <taxon>Embryophyta</taxon>
        <taxon>Tracheophyta</taxon>
        <taxon>Spermatophyta</taxon>
        <taxon>Magnoliopsida</taxon>
        <taxon>Liliopsida</taxon>
        <taxon>Araceae</taxon>
        <taxon>Aroideae</taxon>
        <taxon>Colocasieae</taxon>
        <taxon>Colocasia</taxon>
    </lineage>
</organism>
<dbReference type="AlphaFoldDB" id="A0A843VF10"/>
<sequence length="251" mass="27858">MHHRGLRLTPLRSTLGGRVQCAAQIPPGSGTRRRHEQCEALSRATTARPHRVRRPPCAGSWRRTTKRGEGGVSYGGEQGSGSAAKQVAATPASSSTAMDRAIERELEERGGGREEEEEGRERERAKRGAMSERNKVSRSKQVLSLVVGQRSGYVRGRRCGLRPPSKSAVTTATIAGLQAQVKDKDEIISQIEKLISKQREEVAQIQEKLFKQKEEVTARLQSDMSSQLNELVNKKFMDMMFQFHRDLGAGH</sequence>
<keyword evidence="4" id="KW-1185">Reference proteome</keyword>
<accession>A0A843VF10</accession>
<evidence type="ECO:0000313" key="4">
    <source>
        <dbReference type="Proteomes" id="UP000652761"/>
    </source>
</evidence>
<dbReference type="OrthoDB" id="1305196at2759"/>
<feature type="compositionally biased region" description="Basic and acidic residues" evidence="2">
    <location>
        <begin position="100"/>
        <end position="135"/>
    </location>
</feature>
<evidence type="ECO:0000313" key="3">
    <source>
        <dbReference type="EMBL" id="MQL91994.1"/>
    </source>
</evidence>
<proteinExistence type="predicted"/>
<evidence type="ECO:0000256" key="2">
    <source>
        <dbReference type="SAM" id="MobiDB-lite"/>
    </source>
</evidence>
<evidence type="ECO:0000256" key="1">
    <source>
        <dbReference type="SAM" id="Coils"/>
    </source>
</evidence>
<reference evidence="3" key="1">
    <citation type="submission" date="2017-07" db="EMBL/GenBank/DDBJ databases">
        <title>Taro Niue Genome Assembly and Annotation.</title>
        <authorList>
            <person name="Atibalentja N."/>
            <person name="Keating K."/>
            <person name="Fields C.J."/>
        </authorList>
    </citation>
    <scope>NUCLEOTIDE SEQUENCE</scope>
    <source>
        <strain evidence="3">Niue_2</strain>
        <tissue evidence="3">Leaf</tissue>
    </source>
</reference>
<keyword evidence="1" id="KW-0175">Coiled coil</keyword>
<dbReference type="Proteomes" id="UP000652761">
    <property type="component" value="Unassembled WGS sequence"/>
</dbReference>